<dbReference type="GO" id="GO:0006355">
    <property type="term" value="P:regulation of DNA-templated transcription"/>
    <property type="evidence" value="ECO:0007669"/>
    <property type="project" value="InterPro"/>
</dbReference>
<dbReference type="FunCoup" id="A0A140L4T5">
    <property type="interactions" value="373"/>
</dbReference>
<evidence type="ECO:0000313" key="16">
    <source>
        <dbReference type="EMBL" id="KXG75560.1"/>
    </source>
</evidence>
<feature type="binding site" evidence="14">
    <location>
        <position position="284"/>
    </location>
    <ligand>
        <name>S-adenosyl-L-methionine</name>
        <dbReference type="ChEBI" id="CHEBI:59789"/>
    </ligand>
</feature>
<dbReference type="NCBIfam" id="TIGR00446">
    <property type="entry name" value="nop2p"/>
    <property type="match status" value="1"/>
</dbReference>
<sequence>MKNKSPRAIAVKILTEVEKGSYSNLALNRHLTPEIEKEDRALITELVYGVVKYRVRLDYVLSKFSKVKISSIHPVVLNSLRVGLYQILFLDKIPDYAAVNESVNVAKSIGKRAAGFVNGILRNVIRNKDGIDYPEPAKEPVRYLSIYYSFPEWMVRRWIELFGFDFTESLLSAFNEKPKLCVRVNELKIKKDDLKSLLNKEGVKWSSGLFLEEALYIEDGPPLTRLESFRSGYFQPQDESSMLVARVLGAKGGEKVLDVAAAPGGKTTHIAQLMKNTGRIHAWDLHPHRIELLKETCRRLGVTIVHPEVRDAKIPDTKSFEQFDKVLVDAPCSGLGVIRRKPDIKWTKKPEDVINLKREQFELLSASSKYVKPGGAIVYSTCSIEPEENEKVIEKFLQENRDFEPDDIRPFLPKALSGELKEPYGYIQIYPNVHGIDGFFIARLVRRQ</sequence>
<evidence type="ECO:0000313" key="17">
    <source>
        <dbReference type="Proteomes" id="UP000070427"/>
    </source>
</evidence>
<dbReference type="PANTHER" id="PTHR22807:SF53">
    <property type="entry name" value="RIBOSOMAL RNA SMALL SUBUNIT METHYLTRANSFERASE B-RELATED"/>
    <property type="match status" value="1"/>
</dbReference>
<dbReference type="InterPro" id="IPR023267">
    <property type="entry name" value="RCMT"/>
</dbReference>
<dbReference type="EC" id="2.1.1.176" evidence="4"/>
<dbReference type="Gene3D" id="3.30.70.1170">
    <property type="entry name" value="Sun protein, domain 3"/>
    <property type="match status" value="1"/>
</dbReference>
<evidence type="ECO:0000256" key="11">
    <source>
        <dbReference type="ARBA" id="ARBA00030399"/>
    </source>
</evidence>
<feature type="binding site" evidence="14">
    <location>
        <begin position="260"/>
        <end position="266"/>
    </location>
    <ligand>
        <name>S-adenosyl-L-methionine</name>
        <dbReference type="ChEBI" id="CHEBI:59789"/>
    </ligand>
</feature>
<keyword evidence="10 14" id="KW-0694">RNA-binding</keyword>
<keyword evidence="5" id="KW-0963">Cytoplasm</keyword>
<dbReference type="Pfam" id="PF01029">
    <property type="entry name" value="NusB"/>
    <property type="match status" value="1"/>
</dbReference>
<protein>
    <recommendedName>
        <fullName evidence="4">16S rRNA (cytosine(967)-C(5))-methyltransferase</fullName>
        <ecNumber evidence="4">2.1.1.176</ecNumber>
    </recommendedName>
    <alternativeName>
        <fullName evidence="11">16S rRNA m5C967 methyltransferase</fullName>
    </alternativeName>
    <alternativeName>
        <fullName evidence="12">rRNA (cytosine-C(5)-)-methyltransferase RsmB</fullName>
    </alternativeName>
</protein>
<dbReference type="Pfam" id="PF22458">
    <property type="entry name" value="RsmF-B_ferredox"/>
    <property type="match status" value="1"/>
</dbReference>
<keyword evidence="6" id="KW-0698">rRNA processing</keyword>
<dbReference type="InParanoid" id="A0A140L4T5"/>
<dbReference type="OrthoDB" id="9810297at2"/>
<dbReference type="Pfam" id="PF01189">
    <property type="entry name" value="Methyltr_RsmB-F"/>
    <property type="match status" value="1"/>
</dbReference>
<evidence type="ECO:0000256" key="1">
    <source>
        <dbReference type="ARBA" id="ARBA00002724"/>
    </source>
</evidence>
<evidence type="ECO:0000256" key="8">
    <source>
        <dbReference type="ARBA" id="ARBA00022679"/>
    </source>
</evidence>
<dbReference type="InterPro" id="IPR006027">
    <property type="entry name" value="NusB_RsmB_TIM44"/>
</dbReference>
<dbReference type="InterPro" id="IPR001678">
    <property type="entry name" value="MeTrfase_RsmB-F_NOP2_dom"/>
</dbReference>
<dbReference type="PRINTS" id="PR02008">
    <property type="entry name" value="RCMTFAMILY"/>
</dbReference>
<dbReference type="Gene3D" id="3.40.50.150">
    <property type="entry name" value="Vaccinia Virus protein VP39"/>
    <property type="match status" value="1"/>
</dbReference>
<dbReference type="NCBIfam" id="NF011494">
    <property type="entry name" value="PRK14902.1"/>
    <property type="match status" value="1"/>
</dbReference>
<dbReference type="SUPFAM" id="SSF53335">
    <property type="entry name" value="S-adenosyl-L-methionine-dependent methyltransferases"/>
    <property type="match status" value="1"/>
</dbReference>
<evidence type="ECO:0000256" key="13">
    <source>
        <dbReference type="ARBA" id="ARBA00047283"/>
    </source>
</evidence>
<dbReference type="GO" id="GO:0005737">
    <property type="term" value="C:cytoplasm"/>
    <property type="evidence" value="ECO:0007669"/>
    <property type="project" value="UniProtKB-SubCell"/>
</dbReference>
<dbReference type="FunFam" id="3.30.70.1170:FF:000003">
    <property type="entry name" value="16S rRNA (Cytosine(967)-C(5))-methyltransferase RsmB"/>
    <property type="match status" value="1"/>
</dbReference>
<reference evidence="16 17" key="1">
    <citation type="submission" date="2015-12" db="EMBL/GenBank/DDBJ databases">
        <title>Draft genome sequnece of Fervidicola ferrireducens strain Y170.</title>
        <authorList>
            <person name="Patel B.K."/>
        </authorList>
    </citation>
    <scope>NUCLEOTIDE SEQUENCE [LARGE SCALE GENOMIC DNA]</scope>
    <source>
        <strain evidence="16 17">Y170</strain>
    </source>
</reference>
<feature type="domain" description="SAM-dependent MTase RsmB/NOP-type" evidence="15">
    <location>
        <begin position="170"/>
        <end position="447"/>
    </location>
</feature>
<keyword evidence="9 14" id="KW-0949">S-adenosyl-L-methionine</keyword>
<dbReference type="InterPro" id="IPR049560">
    <property type="entry name" value="MeTrfase_RsmB-F_NOP2_cat"/>
</dbReference>
<dbReference type="PROSITE" id="PS51686">
    <property type="entry name" value="SAM_MT_RSMB_NOP"/>
    <property type="match status" value="1"/>
</dbReference>
<dbReference type="PATRIC" id="fig|520764.3.peg.1976"/>
<evidence type="ECO:0000256" key="6">
    <source>
        <dbReference type="ARBA" id="ARBA00022552"/>
    </source>
</evidence>
<feature type="binding site" evidence="14">
    <location>
        <position position="311"/>
    </location>
    <ligand>
        <name>S-adenosyl-L-methionine</name>
        <dbReference type="ChEBI" id="CHEBI:59789"/>
    </ligand>
</feature>
<accession>A0A140L4T5</accession>
<evidence type="ECO:0000256" key="10">
    <source>
        <dbReference type="ARBA" id="ARBA00022884"/>
    </source>
</evidence>
<comment type="catalytic activity">
    <reaction evidence="13">
        <text>cytidine(967) in 16S rRNA + S-adenosyl-L-methionine = 5-methylcytidine(967) in 16S rRNA + S-adenosyl-L-homocysteine + H(+)</text>
        <dbReference type="Rhea" id="RHEA:42748"/>
        <dbReference type="Rhea" id="RHEA-COMP:10219"/>
        <dbReference type="Rhea" id="RHEA-COMP:10220"/>
        <dbReference type="ChEBI" id="CHEBI:15378"/>
        <dbReference type="ChEBI" id="CHEBI:57856"/>
        <dbReference type="ChEBI" id="CHEBI:59789"/>
        <dbReference type="ChEBI" id="CHEBI:74483"/>
        <dbReference type="ChEBI" id="CHEBI:82748"/>
        <dbReference type="EC" id="2.1.1.176"/>
    </reaction>
</comment>
<feature type="active site" description="Nucleophile" evidence="14">
    <location>
        <position position="382"/>
    </location>
</feature>
<name>A0A140L4T5_9FIRM</name>
<evidence type="ECO:0000256" key="14">
    <source>
        <dbReference type="PROSITE-ProRule" id="PRU01023"/>
    </source>
</evidence>
<evidence type="ECO:0000256" key="4">
    <source>
        <dbReference type="ARBA" id="ARBA00012140"/>
    </source>
</evidence>
<dbReference type="GO" id="GO:0008649">
    <property type="term" value="F:rRNA methyltransferase activity"/>
    <property type="evidence" value="ECO:0007669"/>
    <property type="project" value="InterPro"/>
</dbReference>
<gene>
    <name evidence="16" type="primary">rsmB</name>
    <name evidence="16" type="ORF">AN618_18380</name>
</gene>
<keyword evidence="8 14" id="KW-0808">Transferase</keyword>
<feature type="binding site" evidence="14">
    <location>
        <position position="329"/>
    </location>
    <ligand>
        <name>S-adenosyl-L-methionine</name>
        <dbReference type="ChEBI" id="CHEBI:59789"/>
    </ligand>
</feature>
<dbReference type="InterPro" id="IPR029063">
    <property type="entry name" value="SAM-dependent_MTases_sf"/>
</dbReference>
<evidence type="ECO:0000256" key="9">
    <source>
        <dbReference type="ARBA" id="ARBA00022691"/>
    </source>
</evidence>
<organism evidence="16 17">
    <name type="scientific">Fervidicola ferrireducens</name>
    <dbReference type="NCBI Taxonomy" id="520764"/>
    <lineage>
        <taxon>Bacteria</taxon>
        <taxon>Bacillati</taxon>
        <taxon>Bacillota</taxon>
        <taxon>Clostridia</taxon>
        <taxon>Thermosediminibacterales</taxon>
        <taxon>Thermosediminibacteraceae</taxon>
        <taxon>Fervidicola</taxon>
    </lineage>
</organism>
<dbReference type="PANTHER" id="PTHR22807">
    <property type="entry name" value="NOP2 YEAST -RELATED NOL1/NOP2/FMU SUN DOMAIN-CONTAINING"/>
    <property type="match status" value="1"/>
</dbReference>
<evidence type="ECO:0000259" key="15">
    <source>
        <dbReference type="PROSITE" id="PS51686"/>
    </source>
</evidence>
<evidence type="ECO:0000256" key="7">
    <source>
        <dbReference type="ARBA" id="ARBA00022603"/>
    </source>
</evidence>
<evidence type="ECO:0000256" key="5">
    <source>
        <dbReference type="ARBA" id="ARBA00022490"/>
    </source>
</evidence>
<dbReference type="Proteomes" id="UP000070427">
    <property type="component" value="Unassembled WGS sequence"/>
</dbReference>
<dbReference type="RefSeq" id="WP_066354171.1">
    <property type="nucleotide sequence ID" value="NZ_LOED01000025.1"/>
</dbReference>
<dbReference type="NCBIfam" id="TIGR00563">
    <property type="entry name" value="rsmB"/>
    <property type="match status" value="1"/>
</dbReference>
<proteinExistence type="inferred from homology"/>
<dbReference type="InterPro" id="IPR018314">
    <property type="entry name" value="RsmB/NOL1/NOP2-like_CS"/>
</dbReference>
<dbReference type="InterPro" id="IPR054728">
    <property type="entry name" value="RsmB-like_ferredoxin"/>
</dbReference>
<keyword evidence="7 14" id="KW-0489">Methyltransferase</keyword>
<dbReference type="EMBL" id="LOED01000025">
    <property type="protein sequence ID" value="KXG75560.1"/>
    <property type="molecule type" value="Genomic_DNA"/>
</dbReference>
<dbReference type="InterPro" id="IPR011023">
    <property type="entry name" value="Nop2p"/>
</dbReference>
<comment type="function">
    <text evidence="1">Specifically methylates the cytosine at position 967 (m5C967) of 16S rRNA.</text>
</comment>
<dbReference type="STRING" id="520764.AN618_18380"/>
<comment type="similarity">
    <text evidence="3 14">Belongs to the class I-like SAM-binding methyltransferase superfamily. RsmB/NOP family.</text>
</comment>
<dbReference type="InterPro" id="IPR035926">
    <property type="entry name" value="NusB-like_sf"/>
</dbReference>
<comment type="subcellular location">
    <subcellularLocation>
        <location evidence="2">Cytoplasm</location>
    </subcellularLocation>
</comment>
<dbReference type="SUPFAM" id="SSF48013">
    <property type="entry name" value="NusB-like"/>
    <property type="match status" value="1"/>
</dbReference>
<evidence type="ECO:0000256" key="2">
    <source>
        <dbReference type="ARBA" id="ARBA00004496"/>
    </source>
</evidence>
<dbReference type="GO" id="GO:0003723">
    <property type="term" value="F:RNA binding"/>
    <property type="evidence" value="ECO:0007669"/>
    <property type="project" value="UniProtKB-UniRule"/>
</dbReference>
<dbReference type="InterPro" id="IPR004573">
    <property type="entry name" value="rRNA_ssu_MeTfrase_B"/>
</dbReference>
<comment type="caution">
    <text evidence="16">The sequence shown here is derived from an EMBL/GenBank/DDBJ whole genome shotgun (WGS) entry which is preliminary data.</text>
</comment>
<evidence type="ECO:0000256" key="12">
    <source>
        <dbReference type="ARBA" id="ARBA00031088"/>
    </source>
</evidence>
<keyword evidence="17" id="KW-1185">Reference proteome</keyword>
<dbReference type="PROSITE" id="PS01153">
    <property type="entry name" value="NOL1_NOP2_SUN"/>
    <property type="match status" value="1"/>
</dbReference>
<dbReference type="CDD" id="cd02440">
    <property type="entry name" value="AdoMet_MTases"/>
    <property type="match status" value="1"/>
</dbReference>
<dbReference type="Gene3D" id="1.10.940.10">
    <property type="entry name" value="NusB-like"/>
    <property type="match status" value="1"/>
</dbReference>
<evidence type="ECO:0000256" key="3">
    <source>
        <dbReference type="ARBA" id="ARBA00007494"/>
    </source>
</evidence>
<dbReference type="FunFam" id="3.40.50.150:FF:000257">
    <property type="entry name" value="16S rRNA methyltransferase"/>
    <property type="match status" value="1"/>
</dbReference>
<dbReference type="AlphaFoldDB" id="A0A140L4T5"/>